<feature type="region of interest" description="Disordered" evidence="1">
    <location>
        <begin position="1"/>
        <end position="44"/>
    </location>
</feature>
<proteinExistence type="predicted"/>
<dbReference type="EMBL" id="KK107260">
    <property type="protein sequence ID" value="EZA54156.1"/>
    <property type="molecule type" value="Genomic_DNA"/>
</dbReference>
<accession>A0A026WES9</accession>
<name>A0A026WES9_OOCBI</name>
<reference evidence="2 3" key="1">
    <citation type="journal article" date="2014" name="Curr. Biol.">
        <title>The genome of the clonal raider ant Cerapachys biroi.</title>
        <authorList>
            <person name="Oxley P.R."/>
            <person name="Ji L."/>
            <person name="Fetter-Pruneda I."/>
            <person name="McKenzie S.K."/>
            <person name="Li C."/>
            <person name="Hu H."/>
            <person name="Zhang G."/>
            <person name="Kronauer D.J."/>
        </authorList>
    </citation>
    <scope>NUCLEOTIDE SEQUENCE [LARGE SCALE GENOMIC DNA]</scope>
</reference>
<protein>
    <submittedName>
        <fullName evidence="2">Uncharacterized protein</fullName>
    </submittedName>
</protein>
<evidence type="ECO:0000313" key="2">
    <source>
        <dbReference type="EMBL" id="EZA54156.1"/>
    </source>
</evidence>
<keyword evidence="3" id="KW-1185">Reference proteome</keyword>
<feature type="compositionally biased region" description="Polar residues" evidence="1">
    <location>
        <begin position="8"/>
        <end position="18"/>
    </location>
</feature>
<gene>
    <name evidence="2" type="ORF">X777_06006</name>
</gene>
<dbReference type="Proteomes" id="UP000053097">
    <property type="component" value="Unassembled WGS sequence"/>
</dbReference>
<evidence type="ECO:0000313" key="3">
    <source>
        <dbReference type="Proteomes" id="UP000053097"/>
    </source>
</evidence>
<evidence type="ECO:0000256" key="1">
    <source>
        <dbReference type="SAM" id="MobiDB-lite"/>
    </source>
</evidence>
<organism evidence="2 3">
    <name type="scientific">Ooceraea biroi</name>
    <name type="common">Clonal raider ant</name>
    <name type="synonym">Cerapachys biroi</name>
    <dbReference type="NCBI Taxonomy" id="2015173"/>
    <lineage>
        <taxon>Eukaryota</taxon>
        <taxon>Metazoa</taxon>
        <taxon>Ecdysozoa</taxon>
        <taxon>Arthropoda</taxon>
        <taxon>Hexapoda</taxon>
        <taxon>Insecta</taxon>
        <taxon>Pterygota</taxon>
        <taxon>Neoptera</taxon>
        <taxon>Endopterygota</taxon>
        <taxon>Hymenoptera</taxon>
        <taxon>Apocrita</taxon>
        <taxon>Aculeata</taxon>
        <taxon>Formicoidea</taxon>
        <taxon>Formicidae</taxon>
        <taxon>Dorylinae</taxon>
        <taxon>Ooceraea</taxon>
    </lineage>
</organism>
<dbReference type="PROSITE" id="PS51257">
    <property type="entry name" value="PROKAR_LIPOPROTEIN"/>
    <property type="match status" value="1"/>
</dbReference>
<dbReference type="AlphaFoldDB" id="A0A026WES9"/>
<sequence length="120" mass="13280">MKEFLVTGVTSPAPSTVISCPRARAETNGRQLPRSQEHRQTSDGEPLLVFVGPHLFPPSWMHRYSACDGTYENVARQRSTPGVRRMALKVHTSKSRTNSMQSGEIIVLEVTASDVLDEAE</sequence>